<feature type="transmembrane region" description="Helical" evidence="1">
    <location>
        <begin position="336"/>
        <end position="359"/>
    </location>
</feature>
<accession>A0A4V6P8K9</accession>
<keyword evidence="3" id="KW-1185">Reference proteome</keyword>
<name>A0A4V6P8K9_PSEVA</name>
<organism evidence="2 3">
    <name type="scientific">Pseudomonas vancouverensis</name>
    <dbReference type="NCBI Taxonomy" id="95300"/>
    <lineage>
        <taxon>Bacteria</taxon>
        <taxon>Pseudomonadati</taxon>
        <taxon>Pseudomonadota</taxon>
        <taxon>Gammaproteobacteria</taxon>
        <taxon>Pseudomonadales</taxon>
        <taxon>Pseudomonadaceae</taxon>
        <taxon>Pseudomonas</taxon>
    </lineage>
</organism>
<protein>
    <recommendedName>
        <fullName evidence="4">Glycosyltransferase RgtA/B/C/D-like domain-containing protein</fullName>
    </recommendedName>
</protein>
<keyword evidence="1" id="KW-0812">Transmembrane</keyword>
<evidence type="ECO:0008006" key="4">
    <source>
        <dbReference type="Google" id="ProtNLM"/>
    </source>
</evidence>
<evidence type="ECO:0000313" key="2">
    <source>
        <dbReference type="EMBL" id="TDB62905.1"/>
    </source>
</evidence>
<dbReference type="InterPro" id="IPR025686">
    <property type="entry name" value="Glucos_trans_II"/>
</dbReference>
<keyword evidence="1" id="KW-1133">Transmembrane helix</keyword>
<dbReference type="AlphaFoldDB" id="A0A4V6P8K9"/>
<feature type="transmembrane region" description="Helical" evidence="1">
    <location>
        <begin position="185"/>
        <end position="213"/>
    </location>
</feature>
<dbReference type="OrthoDB" id="8886194at2"/>
<feature type="transmembrane region" description="Helical" evidence="1">
    <location>
        <begin position="395"/>
        <end position="416"/>
    </location>
</feature>
<dbReference type="Proteomes" id="UP000295254">
    <property type="component" value="Unassembled WGS sequence"/>
</dbReference>
<sequence>MTNITEQTLSDESFASTSGKVNVWVAHIVPSAILIFALWLPFGFSLTGLIEEWGILGLFTSHGLFYISDTSSPLAAHALRPLTIFPQAVAYYLDPYSFKYWNLLLALSLLIKGVCMSYITKYITKSTKLGVIAGILIIIYPADTMQLAFRALHINWALSILLLSTALFIGSLHQKSTPASYIQGIVSASLLFAACAMYESSLLFIVLPTLIILAKSGVRSSIHQIRKKAFKHTIWLAGALSYIAYVIHTAPLINSYQSALSGSNSLDTLLHSLPNLFSIGLLRTLLGGWYDAAKITNSEFHTYWYITFSLTVITAASALTIFITKKEKKPNAKKPLSSALLLFASGFTLVLLGYFPYLLSPAHQSISQRTFLFASPGGVLALIAILIAARKANKYIANGLIAFLVLIGFSTQLYQFHHYVKISDRQRMILKNIVEQFDGEIGDKTLVVIDKTNQLNHTWMFLNGNLQAALNYVYGHPFNKIEVCHERGNEWQMSDSVERKGKCEETANEWIFHYPTPISGPGVPLTPAIEDKAISKSQVVSITVDPDEADSNATPRTNLLRNDPGRTGLIYRGFIDQLKYHNSLVDFEDQNNSDHYFWGFGKWWSMELPTAGSGWRESVWSVNKLNHTSAAWKTSESAFLNFEFKPKEDSYHLKGQFDIFANPTIKNSMRIQINDINLPFKWRDEQYFEAEISKIQLKNGVNTITFTSDTDDKYYGLSARLDWVEIVKHRTSSKNK</sequence>
<feature type="transmembrane region" description="Helical" evidence="1">
    <location>
        <begin position="234"/>
        <end position="253"/>
    </location>
</feature>
<dbReference type="Pfam" id="PF14264">
    <property type="entry name" value="Glucos_trans_II"/>
    <property type="match status" value="1"/>
</dbReference>
<dbReference type="EMBL" id="RRZK01000017">
    <property type="protein sequence ID" value="TDB62905.1"/>
    <property type="molecule type" value="Genomic_DNA"/>
</dbReference>
<gene>
    <name evidence="2" type="ORF">EIY72_13520</name>
</gene>
<feature type="transmembrane region" description="Helical" evidence="1">
    <location>
        <begin position="371"/>
        <end position="389"/>
    </location>
</feature>
<dbReference type="RefSeq" id="WP_093216397.1">
    <property type="nucleotide sequence ID" value="NZ_LT629803.1"/>
</dbReference>
<proteinExistence type="predicted"/>
<keyword evidence="1" id="KW-0472">Membrane</keyword>
<evidence type="ECO:0000313" key="3">
    <source>
        <dbReference type="Proteomes" id="UP000295254"/>
    </source>
</evidence>
<feature type="transmembrane region" description="Helical" evidence="1">
    <location>
        <begin position="154"/>
        <end position="173"/>
    </location>
</feature>
<feature type="transmembrane region" description="Helical" evidence="1">
    <location>
        <begin position="302"/>
        <end position="324"/>
    </location>
</feature>
<feature type="transmembrane region" description="Helical" evidence="1">
    <location>
        <begin position="100"/>
        <end position="120"/>
    </location>
</feature>
<feature type="transmembrane region" description="Helical" evidence="1">
    <location>
        <begin position="23"/>
        <end position="42"/>
    </location>
</feature>
<comment type="caution">
    <text evidence="2">The sequence shown here is derived from an EMBL/GenBank/DDBJ whole genome shotgun (WGS) entry which is preliminary data.</text>
</comment>
<reference evidence="3" key="1">
    <citation type="journal article" date="2019" name="bioRxiv">
        <title>Bacterially produced spermidine induces plant systemic susceptibility to pathogens.</title>
        <authorList>
            <person name="Melnyk R.A."/>
            <person name="Beskrovnaya P.A."/>
            <person name="Liu Z."/>
            <person name="Song Y."/>
            <person name="Haney C.H."/>
        </authorList>
    </citation>
    <scope>NUCLEOTIDE SEQUENCE [LARGE SCALE GENOMIC DNA]</scope>
    <source>
        <strain evidence="3">Dha-51</strain>
    </source>
</reference>
<evidence type="ECO:0000256" key="1">
    <source>
        <dbReference type="SAM" id="Phobius"/>
    </source>
</evidence>